<dbReference type="InterPro" id="IPR050093">
    <property type="entry name" value="ABC_SmlMolc_Importer"/>
</dbReference>
<dbReference type="Gene3D" id="2.40.50.140">
    <property type="entry name" value="Nucleic acid-binding proteins"/>
    <property type="match status" value="1"/>
</dbReference>
<dbReference type="GO" id="GO:0043190">
    <property type="term" value="C:ATP-binding cassette (ABC) transporter complex"/>
    <property type="evidence" value="ECO:0007669"/>
    <property type="project" value="InterPro"/>
</dbReference>
<dbReference type="STRING" id="1121476.SAMN02745751_00219"/>
<accession>A0A1M6AR49</accession>
<dbReference type="InterPro" id="IPR017871">
    <property type="entry name" value="ABC_transporter-like_CS"/>
</dbReference>
<dbReference type="EMBL" id="FQZL01000004">
    <property type="protein sequence ID" value="SHI38994.1"/>
    <property type="molecule type" value="Genomic_DNA"/>
</dbReference>
<dbReference type="InterPro" id="IPR008995">
    <property type="entry name" value="Mo/tungstate-bd_C_term_dom"/>
</dbReference>
<dbReference type="PANTHER" id="PTHR42781">
    <property type="entry name" value="SPERMIDINE/PUTRESCINE IMPORT ATP-BINDING PROTEIN POTA"/>
    <property type="match status" value="1"/>
</dbReference>
<reference evidence="6 7" key="1">
    <citation type="submission" date="2016-11" db="EMBL/GenBank/DDBJ databases">
        <authorList>
            <person name="Jaros S."/>
            <person name="Januszkiewicz K."/>
            <person name="Wedrychowicz H."/>
        </authorList>
    </citation>
    <scope>NUCLEOTIDE SEQUENCE [LARGE SCALE GENOMIC DNA]</scope>
    <source>
        <strain evidence="6 7">DSM 17477</strain>
    </source>
</reference>
<evidence type="ECO:0000259" key="5">
    <source>
        <dbReference type="PROSITE" id="PS50893"/>
    </source>
</evidence>
<dbReference type="Pfam" id="PF08402">
    <property type="entry name" value="TOBE_2"/>
    <property type="match status" value="1"/>
</dbReference>
<keyword evidence="3 6" id="KW-0067">ATP-binding</keyword>
<dbReference type="FunFam" id="3.40.50.300:FF:000425">
    <property type="entry name" value="Probable ABC transporter, ATP-binding subunit"/>
    <property type="match status" value="1"/>
</dbReference>
<dbReference type="GO" id="GO:0005524">
    <property type="term" value="F:ATP binding"/>
    <property type="evidence" value="ECO:0007669"/>
    <property type="project" value="UniProtKB-KW"/>
</dbReference>
<organism evidence="6 7">
    <name type="scientific">Dethiosulfatibacter aminovorans DSM 17477</name>
    <dbReference type="NCBI Taxonomy" id="1121476"/>
    <lineage>
        <taxon>Bacteria</taxon>
        <taxon>Bacillati</taxon>
        <taxon>Bacillota</taxon>
        <taxon>Tissierellia</taxon>
        <taxon>Dethiosulfatibacter</taxon>
    </lineage>
</organism>
<evidence type="ECO:0000256" key="4">
    <source>
        <dbReference type="ARBA" id="ARBA00066388"/>
    </source>
</evidence>
<proteinExistence type="predicted"/>
<dbReference type="Gene3D" id="2.40.50.100">
    <property type="match status" value="1"/>
</dbReference>
<evidence type="ECO:0000256" key="1">
    <source>
        <dbReference type="ARBA" id="ARBA00022448"/>
    </source>
</evidence>
<dbReference type="AlphaFoldDB" id="A0A1M6AR49"/>
<dbReference type="SMART" id="SM00382">
    <property type="entry name" value="AAA"/>
    <property type="match status" value="1"/>
</dbReference>
<dbReference type="InterPro" id="IPR027417">
    <property type="entry name" value="P-loop_NTPase"/>
</dbReference>
<keyword evidence="1" id="KW-0813">Transport</keyword>
<dbReference type="PROSITE" id="PS50893">
    <property type="entry name" value="ABC_TRANSPORTER_2"/>
    <property type="match status" value="1"/>
</dbReference>
<evidence type="ECO:0000256" key="3">
    <source>
        <dbReference type="ARBA" id="ARBA00022840"/>
    </source>
</evidence>
<keyword evidence="2" id="KW-0547">Nucleotide-binding</keyword>
<dbReference type="GO" id="GO:0016887">
    <property type="term" value="F:ATP hydrolysis activity"/>
    <property type="evidence" value="ECO:0007669"/>
    <property type="project" value="InterPro"/>
</dbReference>
<feature type="domain" description="ABC transporter" evidence="5">
    <location>
        <begin position="3"/>
        <end position="233"/>
    </location>
</feature>
<dbReference type="GO" id="GO:0015418">
    <property type="term" value="F:ABC-type quaternary ammonium compound transporting activity"/>
    <property type="evidence" value="ECO:0007669"/>
    <property type="project" value="UniProtKB-EC"/>
</dbReference>
<dbReference type="EC" id="7.6.2.9" evidence="4"/>
<evidence type="ECO:0000313" key="7">
    <source>
        <dbReference type="Proteomes" id="UP000184052"/>
    </source>
</evidence>
<dbReference type="InterPro" id="IPR003593">
    <property type="entry name" value="AAA+_ATPase"/>
</dbReference>
<protein>
    <recommendedName>
        <fullName evidence="4">ABC-type quaternary amine transporter</fullName>
        <ecNumber evidence="4">7.6.2.9</ecNumber>
    </recommendedName>
</protein>
<dbReference type="SUPFAM" id="SSF52540">
    <property type="entry name" value="P-loop containing nucleoside triphosphate hydrolases"/>
    <property type="match status" value="1"/>
</dbReference>
<dbReference type="SUPFAM" id="SSF50331">
    <property type="entry name" value="MOP-like"/>
    <property type="match status" value="1"/>
</dbReference>
<dbReference type="Pfam" id="PF00005">
    <property type="entry name" value="ABC_tran"/>
    <property type="match status" value="1"/>
</dbReference>
<dbReference type="RefSeq" id="WP_073045783.1">
    <property type="nucleotide sequence ID" value="NZ_FQZL01000004.1"/>
</dbReference>
<evidence type="ECO:0000313" key="6">
    <source>
        <dbReference type="EMBL" id="SHI38994.1"/>
    </source>
</evidence>
<dbReference type="PROSITE" id="PS00211">
    <property type="entry name" value="ABC_TRANSPORTER_1"/>
    <property type="match status" value="1"/>
</dbReference>
<dbReference type="InterPro" id="IPR003439">
    <property type="entry name" value="ABC_transporter-like_ATP-bd"/>
</dbReference>
<dbReference type="PANTHER" id="PTHR42781:SF4">
    <property type="entry name" value="SPERMIDINE_PUTRESCINE IMPORT ATP-BINDING PROTEIN POTA"/>
    <property type="match status" value="1"/>
</dbReference>
<gene>
    <name evidence="6" type="ORF">SAMN02745751_00219</name>
</gene>
<dbReference type="InterPro" id="IPR013611">
    <property type="entry name" value="Transp-assoc_OB_typ2"/>
</dbReference>
<dbReference type="Gene3D" id="3.40.50.300">
    <property type="entry name" value="P-loop containing nucleotide triphosphate hydrolases"/>
    <property type="match status" value="1"/>
</dbReference>
<sequence>MNIKVENITKKYGDFLALKDVSLSVNEGELLALLGSSGCGKTTLLRIIAGLIEHNSGRIFLNDSDISDWPAQKRNTAMVFQNYALFPHMTLEENIAYGLKLRKLNKKEINIKVMKVLEKVRLGGLGKRKIQELSGGQKQRAALARALVIEPDILLFDEPLSNLDEKLRVSMRKEIRRIQKDTGITSIYVTHDQREAMAIADKIAIMDGGKILQYGNVDDIYYRPENRFTAEFMGHINIFQCSTQSSGQGKYIEFLGKRIETESEKEIVDIILRPEEVEICDDGIEAEVTDIETMGPIIRYRLKAADYELYSDMLNKSVKRSIDYGDKVKINFNENTLHIF</sequence>
<dbReference type="Proteomes" id="UP000184052">
    <property type="component" value="Unassembled WGS sequence"/>
</dbReference>
<keyword evidence="7" id="KW-1185">Reference proteome</keyword>
<dbReference type="InterPro" id="IPR012340">
    <property type="entry name" value="NA-bd_OB-fold"/>
</dbReference>
<evidence type="ECO:0000256" key="2">
    <source>
        <dbReference type="ARBA" id="ARBA00022741"/>
    </source>
</evidence>
<dbReference type="OrthoDB" id="9802264at2"/>
<name>A0A1M6AR49_9FIRM</name>